<feature type="compositionally biased region" description="Basic and acidic residues" evidence="6">
    <location>
        <begin position="201"/>
        <end position="219"/>
    </location>
</feature>
<dbReference type="PANTHER" id="PTHR46348">
    <property type="entry name" value="DELETED IN LUNG AND ESOPHAGEAL CANCER PROTEIN 1"/>
    <property type="match status" value="1"/>
</dbReference>
<dbReference type="Pfam" id="PF22544">
    <property type="entry name" value="HYDIN_VesB_CFA65-like_Ig"/>
    <property type="match status" value="1"/>
</dbReference>
<feature type="region of interest" description="Disordered" evidence="6">
    <location>
        <begin position="1124"/>
        <end position="1145"/>
    </location>
</feature>
<evidence type="ECO:0000256" key="6">
    <source>
        <dbReference type="SAM" id="MobiDB-lite"/>
    </source>
</evidence>
<evidence type="ECO:0000313" key="10">
    <source>
        <dbReference type="Proteomes" id="UP000007110"/>
    </source>
</evidence>
<dbReference type="Pfam" id="PF23316">
    <property type="entry name" value="Ig_DLEC1_6th"/>
    <property type="match status" value="1"/>
</dbReference>
<keyword evidence="10" id="KW-1185">Reference proteome</keyword>
<feature type="compositionally biased region" description="Polar residues" evidence="6">
    <location>
        <begin position="668"/>
        <end position="680"/>
    </location>
</feature>
<name>A0A7M7T1C5_STRPU</name>
<feature type="region of interest" description="Disordered" evidence="6">
    <location>
        <begin position="177"/>
        <end position="219"/>
    </location>
</feature>
<reference evidence="10" key="1">
    <citation type="submission" date="2015-02" db="EMBL/GenBank/DDBJ databases">
        <title>Genome sequencing for Strongylocentrotus purpuratus.</title>
        <authorList>
            <person name="Murali S."/>
            <person name="Liu Y."/>
            <person name="Vee V."/>
            <person name="English A."/>
            <person name="Wang M."/>
            <person name="Skinner E."/>
            <person name="Han Y."/>
            <person name="Muzny D.M."/>
            <person name="Worley K.C."/>
            <person name="Gibbs R.A."/>
        </authorList>
    </citation>
    <scope>NUCLEOTIDE SEQUENCE</scope>
</reference>
<evidence type="ECO:0000256" key="3">
    <source>
        <dbReference type="ARBA" id="ARBA00022490"/>
    </source>
</evidence>
<feature type="region of interest" description="Disordered" evidence="6">
    <location>
        <begin position="1066"/>
        <end position="1088"/>
    </location>
</feature>
<feature type="domain" description="Deleted in lung and esophageal cancer protein 1 Ig-like" evidence="8">
    <location>
        <begin position="284"/>
        <end position="381"/>
    </location>
</feature>
<evidence type="ECO:0000313" key="9">
    <source>
        <dbReference type="EnsemblMetazoa" id="XP_030846690"/>
    </source>
</evidence>
<keyword evidence="5" id="KW-0966">Cell projection</keyword>
<organism evidence="9 10">
    <name type="scientific">Strongylocentrotus purpuratus</name>
    <name type="common">Purple sea urchin</name>
    <dbReference type="NCBI Taxonomy" id="7668"/>
    <lineage>
        <taxon>Eukaryota</taxon>
        <taxon>Metazoa</taxon>
        <taxon>Echinodermata</taxon>
        <taxon>Eleutherozoa</taxon>
        <taxon>Echinozoa</taxon>
        <taxon>Echinoidea</taxon>
        <taxon>Euechinoidea</taxon>
        <taxon>Echinacea</taxon>
        <taxon>Camarodonta</taxon>
        <taxon>Echinidea</taxon>
        <taxon>Strongylocentrotidae</taxon>
        <taxon>Strongylocentrotus</taxon>
    </lineage>
</organism>
<dbReference type="RefSeq" id="XP_030846690.1">
    <property type="nucleotide sequence ID" value="XM_030990830.1"/>
</dbReference>
<evidence type="ECO:0000259" key="7">
    <source>
        <dbReference type="Pfam" id="PF22544"/>
    </source>
</evidence>
<dbReference type="EnsemblMetazoa" id="XM_030990830">
    <property type="protein sequence ID" value="XP_030846690"/>
    <property type="gene ID" value="LOC590710"/>
</dbReference>
<dbReference type="InterPro" id="IPR053879">
    <property type="entry name" value="HYDIN_VesB_CFA65-like_Ig"/>
</dbReference>
<feature type="region of interest" description="Disordered" evidence="6">
    <location>
        <begin position="1325"/>
        <end position="1350"/>
    </location>
</feature>
<evidence type="ECO:0008006" key="11">
    <source>
        <dbReference type="Google" id="ProtNLM"/>
    </source>
</evidence>
<evidence type="ECO:0000256" key="2">
    <source>
        <dbReference type="ARBA" id="ARBA00004496"/>
    </source>
</evidence>
<protein>
    <recommendedName>
        <fullName evidence="11">Deleted in lung and esophageal cancer protein 1</fullName>
    </recommendedName>
</protein>
<evidence type="ECO:0000256" key="5">
    <source>
        <dbReference type="ARBA" id="ARBA00023273"/>
    </source>
</evidence>
<dbReference type="Gene3D" id="2.60.40.10">
    <property type="entry name" value="Immunoglobulins"/>
    <property type="match status" value="8"/>
</dbReference>
<feature type="domain" description="HYDIN/VesB/CFA65-like Ig-like" evidence="7">
    <location>
        <begin position="837"/>
        <end position="944"/>
    </location>
</feature>
<comment type="subcellular location">
    <subcellularLocation>
        <location evidence="1">Cell projection</location>
        <location evidence="1">Cilium</location>
    </subcellularLocation>
    <subcellularLocation>
        <location evidence="2">Cytoplasm</location>
    </subcellularLocation>
</comment>
<reference evidence="9" key="2">
    <citation type="submission" date="2021-01" db="UniProtKB">
        <authorList>
            <consortium name="EnsemblMetazoa"/>
        </authorList>
    </citation>
    <scope>IDENTIFICATION</scope>
</reference>
<feature type="compositionally biased region" description="Gly residues" evidence="6">
    <location>
        <begin position="691"/>
        <end position="709"/>
    </location>
</feature>
<dbReference type="Pfam" id="PF23277">
    <property type="entry name" value="Ig_Dlec1_1"/>
    <property type="match status" value="1"/>
</dbReference>
<dbReference type="InterPro" id="IPR013783">
    <property type="entry name" value="Ig-like_fold"/>
</dbReference>
<feature type="region of interest" description="Disordered" evidence="6">
    <location>
        <begin position="235"/>
        <end position="257"/>
    </location>
</feature>
<dbReference type="InterPro" id="IPR059041">
    <property type="entry name" value="Ig_DLEC1_1"/>
</dbReference>
<sequence length="1768" mass="193661">MSAKLGKLTYDEPPMYLQRPSSGRSQDVTHVLARTFRDIFTRDLVEQETVKNLNKSRSGDDSYHEKYVEELRKVQAERERRMAEAAMLERHIMQARAKAMAEDEKILNRAAEGCDIYHDLGLPPVQSNLNGCLDSDLLRSHGLIVPEDFSTAEPPLTHAPQAGVMPHYAEATQTSTKHIGGGEKGQAHDATDNGPLKKRSGKNESKNKWREMTSPQTRERNRKDMAMVFSKSNFLRNPRHRPPSSQGGGRTLVNPNTITHKLGGAKSTVIDTGKKEPSVVFVPSPSTIVFSNYKVGQVYEMTLDLKNVSAASRPLRVLPPKTEYFAVGLGKFPGEEGIVAPGMSCQYNIRFMPDALMDFEDELTVSTQSSQPITVKLLGKRPPPLLTLSPVVDCGHCLVDGPSNTEFLVRNLGGSGRFCVMPRKCWPATNFSSVATGDRVNLPPFQLYPAVFEIMEGHAIPLQVSFKPTDTQIYEEEITVVCDNCTVKHFILKGEGQRARVLLESASGSETNPTPGELVDVTAKNHIRFEDINPMTYVTEELTIRNLTNVELPFHWQLVRSSPECRDPFREGKKDGQQISRVADERNIFCINMEKGVLPPSGTAVTSVAFAPPKMGQFESVLQLVLKNIPRPAATRKVKSSSSHPRGSLSSSQSGDTSSKQPPVCSTPRPTSHTASQAFITQREDGDDDGGGGGGGSGGGGGGGMGDGGVGEHAEEGDSLGLEVELKGVCKEYEVLVQPYAVFVPGQVLQSTATRRKFTMLNYSKFPIVFHWSSLKDSHIIEVQTPEGQIPPESSVELEMTIIGGHPGHIDHTLHCVIDHQESTVPLRVVADVKGPEVSIETPSLDFGLVRLGQTVRKQFYLTNESQVSARWNLKESEEFLLKDQQSGQSVSEFTITPSSGELGPLLSVLVEVVLSPTRRRQIDSVMELTVEGGKTRYVGVYGEVQSPQVCVLESTLELPEIYQGIPVTHTVQLFNQTMLPASYQWQQPKGKQSSICSVTFDPEQGILGPHEQLPVSVTIVAKEQGPLSDVWIPCLVSGMVKPIFLALVGDVQGLRVTYRTPEVRPSTALDTGNRLSEEPSKDDAPLALDFGDDVELANTPKRLVYLTNHTAIPAPFSLTVDMYSAGKPPTPPQTDRPTADSPRRHGALLSRTANLADPRSKSLAQSQTDSMKAILREGQGAAFLVQPCSGILEPFATLEVAVTAYSDMWGNYTDQLNCEVSNLEPVCIPISLGVTGCPLKFQMATIRGQIPFVRFGTHICGVPSINRPLKIMNNSPYEMRVDWRLFNLMEDDRKLIDLQVIYGDPFPILDPSGAEVIAEDDDDVLESDQKEDGDPETGEEAAGGGGGGGLLSKIADDLEASEKDRPKVLSVLMREHEGVPADGPFSIDMKQMVIPGRGTANIVASFTPEACHLLSQRSSDCVGYALGYLSLDQPELRGQSGSVTRGQAFEVPPLRLDFTAYIKTAFVSVETSEEEGLTYRTAASQLLDLDPPIPPTPTLHDRPSVRPCSLHPCHLTSLTATLTNNTQTPLSFQAVTPLPFLLQRIDPVTKKTKKGTIVNVRSEATEAGVLYSLPTQKNLQVKLGFQLDLALIMNNLEQLCLNESKEGVLLTCEEGERKLHIHKDLLLCYTNSTVQKLPLYAVIVLPSIELTPWELDFGVCLVGQERSLKVTISNRTSSGSYWTVSYDSHKTTSDNVFEVSPPAGYLEPHITHVSDSKTILTVYFTPPHSISYAGTFVFRGLLGEETRHLQVRGQGTYDSRQEALVNP</sequence>
<dbReference type="GO" id="GO:0008285">
    <property type="term" value="P:negative regulation of cell population proliferation"/>
    <property type="evidence" value="ECO:0007669"/>
    <property type="project" value="InterPro"/>
</dbReference>
<accession>A0A7M7T1C5</accession>
<dbReference type="CTD" id="9940"/>
<feature type="compositionally biased region" description="Low complexity" evidence="6">
    <location>
        <begin position="640"/>
        <end position="659"/>
    </location>
</feature>
<dbReference type="GeneID" id="590710"/>
<feature type="compositionally biased region" description="Basic and acidic residues" evidence="6">
    <location>
        <begin position="1076"/>
        <end position="1085"/>
    </location>
</feature>
<dbReference type="Proteomes" id="UP000007110">
    <property type="component" value="Unassembled WGS sequence"/>
</dbReference>
<evidence type="ECO:0000259" key="8">
    <source>
        <dbReference type="Pfam" id="PF23277"/>
    </source>
</evidence>
<dbReference type="InterPro" id="IPR033304">
    <property type="entry name" value="DLEC1"/>
</dbReference>
<proteinExistence type="predicted"/>
<keyword evidence="4" id="KW-0969">Cilium</keyword>
<evidence type="ECO:0000256" key="1">
    <source>
        <dbReference type="ARBA" id="ARBA00004138"/>
    </source>
</evidence>
<feature type="region of interest" description="Disordered" evidence="6">
    <location>
        <begin position="633"/>
        <end position="717"/>
    </location>
</feature>
<evidence type="ECO:0000256" key="4">
    <source>
        <dbReference type="ARBA" id="ARBA00023069"/>
    </source>
</evidence>
<dbReference type="PANTHER" id="PTHR46348:SF1">
    <property type="entry name" value="DELETED IN LUNG AND ESOPHAGEAL CANCER PROTEIN 1"/>
    <property type="match status" value="1"/>
</dbReference>
<keyword evidence="3" id="KW-0963">Cytoplasm</keyword>